<feature type="transmembrane region" description="Helical" evidence="10">
    <location>
        <begin position="132"/>
        <end position="151"/>
    </location>
</feature>
<keyword evidence="3 10" id="KW-0812">Transmembrane</keyword>
<sequence>MSINSTVQSDSLFEPVYNPLLMTIQIVISTIGMGLNGILLVSMYKYGRSPEYLFNANILLVDFVYALALFVMAVGSMGKGASLMVAPGACEVMSSFKDGSQYSIALCFMAIAILNWNVIVRRKSDQSFKSMLRWLAAIWVVTIIAVVTYIATTTLVSAQNGIMCYPKPKIRVDIVVSPNASLQNGSNSGTNGIWLGFRGSPFILVRLLLLVVTPIVVGVAYTLIYIHVRKANKNLNITAVGAEKILTPNDECRSNTGALSENVPPSSTTALPIRISSSTNSLSAARLGMSGTHSTHSVPQQQVEVSLTSSLQCGRFDRALSSLAIRGFVTTLVFVLLWGTSIVLGLVVMRVESVRDGRVWIDPDGQQPISRWMCAGHILYIFTIVSNPLVFVVCDHRIRRSLFKVVGRDLCCKDLSTSEQHRASNQSSKESKSQSEPSPRLLMPDQRPF</sequence>
<evidence type="ECO:0000256" key="10">
    <source>
        <dbReference type="SAM" id="Phobius"/>
    </source>
</evidence>
<evidence type="ECO:0000256" key="7">
    <source>
        <dbReference type="ARBA" id="ARBA00023170"/>
    </source>
</evidence>
<dbReference type="PANTHER" id="PTHR24229:SF40">
    <property type="entry name" value="ALLATOSTATIN C RECEPTOR 1-RELATED"/>
    <property type="match status" value="1"/>
</dbReference>
<protein>
    <recommendedName>
        <fullName evidence="11">G-protein coupled receptors family 1 profile domain-containing protein</fullName>
    </recommendedName>
</protein>
<keyword evidence="6 10" id="KW-0472">Membrane</keyword>
<feature type="transmembrane region" description="Helical" evidence="10">
    <location>
        <begin position="20"/>
        <end position="41"/>
    </location>
</feature>
<comment type="subcellular location">
    <subcellularLocation>
        <location evidence="1">Cell membrane</location>
        <topology evidence="1">Multi-pass membrane protein</topology>
    </subcellularLocation>
</comment>
<evidence type="ECO:0000256" key="3">
    <source>
        <dbReference type="ARBA" id="ARBA00022692"/>
    </source>
</evidence>
<evidence type="ECO:0000259" key="11">
    <source>
        <dbReference type="PROSITE" id="PS50262"/>
    </source>
</evidence>
<reference evidence="12 13" key="1">
    <citation type="submission" date="2021-02" db="EMBL/GenBank/DDBJ databases">
        <title>Variation within the Batrachochytrium salamandrivorans European outbreak.</title>
        <authorList>
            <person name="Kelly M."/>
            <person name="Pasmans F."/>
            <person name="Shea T.P."/>
            <person name="Munoz J.F."/>
            <person name="Carranza S."/>
            <person name="Cuomo C.A."/>
            <person name="Martel A."/>
        </authorList>
    </citation>
    <scope>NUCLEOTIDE SEQUENCE [LARGE SCALE GENOMIC DNA]</scope>
    <source>
        <strain evidence="12 13">AMFP18/2</strain>
    </source>
</reference>
<dbReference type="Proteomes" id="UP001648503">
    <property type="component" value="Unassembled WGS sequence"/>
</dbReference>
<accession>A0ABQ8EXD9</accession>
<evidence type="ECO:0000313" key="12">
    <source>
        <dbReference type="EMBL" id="KAH6588266.1"/>
    </source>
</evidence>
<feature type="transmembrane region" description="Helical" evidence="10">
    <location>
        <begin position="203"/>
        <end position="226"/>
    </location>
</feature>
<name>A0ABQ8EXD9_9FUNG</name>
<feature type="transmembrane region" description="Helical" evidence="10">
    <location>
        <begin position="369"/>
        <end position="394"/>
    </location>
</feature>
<gene>
    <name evidence="12" type="ORF">BASA50_010817</name>
</gene>
<feature type="transmembrane region" description="Helical" evidence="10">
    <location>
        <begin position="323"/>
        <end position="349"/>
    </location>
</feature>
<keyword evidence="7" id="KW-0675">Receptor</keyword>
<evidence type="ECO:0000256" key="1">
    <source>
        <dbReference type="ARBA" id="ARBA00004651"/>
    </source>
</evidence>
<keyword evidence="4 10" id="KW-1133">Transmembrane helix</keyword>
<feature type="domain" description="G-protein coupled receptors family 1 profile" evidence="11">
    <location>
        <begin position="32"/>
        <end position="391"/>
    </location>
</feature>
<dbReference type="Gene3D" id="1.20.1070.10">
    <property type="entry name" value="Rhodopsin 7-helix transmembrane proteins"/>
    <property type="match status" value="1"/>
</dbReference>
<evidence type="ECO:0000256" key="2">
    <source>
        <dbReference type="ARBA" id="ARBA00022475"/>
    </source>
</evidence>
<evidence type="ECO:0000256" key="4">
    <source>
        <dbReference type="ARBA" id="ARBA00022989"/>
    </source>
</evidence>
<feature type="region of interest" description="Disordered" evidence="9">
    <location>
        <begin position="418"/>
        <end position="449"/>
    </location>
</feature>
<evidence type="ECO:0000256" key="6">
    <source>
        <dbReference type="ARBA" id="ARBA00023136"/>
    </source>
</evidence>
<organism evidence="12 13">
    <name type="scientific">Batrachochytrium salamandrivorans</name>
    <dbReference type="NCBI Taxonomy" id="1357716"/>
    <lineage>
        <taxon>Eukaryota</taxon>
        <taxon>Fungi</taxon>
        <taxon>Fungi incertae sedis</taxon>
        <taxon>Chytridiomycota</taxon>
        <taxon>Chytridiomycota incertae sedis</taxon>
        <taxon>Chytridiomycetes</taxon>
        <taxon>Rhizophydiales</taxon>
        <taxon>Rhizophydiales incertae sedis</taxon>
        <taxon>Batrachochytrium</taxon>
    </lineage>
</organism>
<feature type="transmembrane region" description="Helical" evidence="10">
    <location>
        <begin position="53"/>
        <end position="74"/>
    </location>
</feature>
<dbReference type="PROSITE" id="PS50262">
    <property type="entry name" value="G_PROTEIN_RECEP_F1_2"/>
    <property type="match status" value="1"/>
</dbReference>
<keyword evidence="13" id="KW-1185">Reference proteome</keyword>
<evidence type="ECO:0000313" key="13">
    <source>
        <dbReference type="Proteomes" id="UP001648503"/>
    </source>
</evidence>
<dbReference type="PANTHER" id="PTHR24229">
    <property type="entry name" value="NEUROPEPTIDES RECEPTOR"/>
    <property type="match status" value="1"/>
</dbReference>
<feature type="transmembrane region" description="Helical" evidence="10">
    <location>
        <begin position="102"/>
        <end position="120"/>
    </location>
</feature>
<dbReference type="InterPro" id="IPR017452">
    <property type="entry name" value="GPCR_Rhodpsn_7TM"/>
</dbReference>
<keyword evidence="5" id="KW-0297">G-protein coupled receptor</keyword>
<evidence type="ECO:0000256" key="5">
    <source>
        <dbReference type="ARBA" id="ARBA00023040"/>
    </source>
</evidence>
<evidence type="ECO:0000256" key="8">
    <source>
        <dbReference type="ARBA" id="ARBA00023224"/>
    </source>
</evidence>
<dbReference type="SUPFAM" id="SSF81321">
    <property type="entry name" value="Family A G protein-coupled receptor-like"/>
    <property type="match status" value="1"/>
</dbReference>
<keyword evidence="8" id="KW-0807">Transducer</keyword>
<keyword evidence="2" id="KW-1003">Cell membrane</keyword>
<dbReference type="EMBL" id="JAFCIX010000527">
    <property type="protein sequence ID" value="KAH6588266.1"/>
    <property type="molecule type" value="Genomic_DNA"/>
</dbReference>
<evidence type="ECO:0000256" key="9">
    <source>
        <dbReference type="SAM" id="MobiDB-lite"/>
    </source>
</evidence>
<proteinExistence type="predicted"/>
<comment type="caution">
    <text evidence="12">The sequence shown here is derived from an EMBL/GenBank/DDBJ whole genome shotgun (WGS) entry which is preliminary data.</text>
</comment>